<reference evidence="1" key="1">
    <citation type="journal article" date="2002" name="Science">
        <title>The genome sequence of the malaria mosquito Anopheles gambiae.</title>
        <authorList>
            <person name="Holt R.A."/>
            <person name="Subramanian G.M."/>
            <person name="Halpern A."/>
            <person name="Sutton G.G."/>
            <person name="Charlab R."/>
            <person name="Nusskern D.R."/>
            <person name="Wincker P."/>
            <person name="Clark A.G."/>
            <person name="Ribeiro J.M."/>
            <person name="Wides R."/>
            <person name="Salzberg S.L."/>
            <person name="Loftus B."/>
            <person name="Yandell M."/>
            <person name="Majoros W.H."/>
            <person name="Rusch D.B."/>
            <person name="Lai Z."/>
            <person name="Kraft C.L."/>
            <person name="Abril J.F."/>
            <person name="Anthouard V."/>
            <person name="Arensburger P."/>
            <person name="Atkinson P.W."/>
            <person name="Baden H."/>
            <person name="de Berardinis V."/>
            <person name="Baldwin D."/>
            <person name="Benes V."/>
            <person name="Biedler J."/>
            <person name="Blass C."/>
            <person name="Bolanos R."/>
            <person name="Boscus D."/>
            <person name="Barnstead M."/>
            <person name="Cai S."/>
            <person name="Center A."/>
            <person name="Chaturverdi K."/>
            <person name="Christophides G.K."/>
            <person name="Chrystal M.A."/>
            <person name="Clamp M."/>
            <person name="Cravchik A."/>
            <person name="Curwen V."/>
            <person name="Dana A."/>
            <person name="Delcher A."/>
            <person name="Dew I."/>
            <person name="Evans C.A."/>
            <person name="Flanigan M."/>
            <person name="Grundschober-Freimoser A."/>
            <person name="Friedli L."/>
            <person name="Gu Z."/>
            <person name="Guan P."/>
            <person name="Guigo R."/>
            <person name="Hillenmeyer M.E."/>
            <person name="Hladun S.L."/>
            <person name="Hogan J.R."/>
            <person name="Hong Y.S."/>
            <person name="Hoover J."/>
            <person name="Jaillon O."/>
            <person name="Ke Z."/>
            <person name="Kodira C."/>
            <person name="Kokoza E."/>
            <person name="Koutsos A."/>
            <person name="Letunic I."/>
            <person name="Levitsky A."/>
            <person name="Liang Y."/>
            <person name="Lin J.J."/>
            <person name="Lobo N.F."/>
            <person name="Lopez J.R."/>
            <person name="Malek J.A."/>
            <person name="McIntosh T.C."/>
            <person name="Meister S."/>
            <person name="Miller J."/>
            <person name="Mobarry C."/>
            <person name="Mongin E."/>
            <person name="Murphy S.D."/>
            <person name="O'Brochta D.A."/>
            <person name="Pfannkoch C."/>
            <person name="Qi R."/>
            <person name="Regier M.A."/>
            <person name="Remington K."/>
            <person name="Shao H."/>
            <person name="Sharakhova M.V."/>
            <person name="Sitter C.D."/>
            <person name="Shetty J."/>
            <person name="Smith T.J."/>
            <person name="Strong R."/>
            <person name="Sun J."/>
            <person name="Thomasova D."/>
            <person name="Ton L.Q."/>
            <person name="Topalis P."/>
            <person name="Tu Z."/>
            <person name="Unger M.F."/>
            <person name="Walenz B."/>
            <person name="Wang A."/>
            <person name="Wang J."/>
            <person name="Wang M."/>
            <person name="Wang X."/>
            <person name="Woodford K.J."/>
            <person name="Wortman J.R."/>
            <person name="Wu M."/>
            <person name="Yao A."/>
            <person name="Zdobnov E.M."/>
            <person name="Zhang H."/>
            <person name="Zhao Q."/>
            <person name="Zhao S."/>
            <person name="Zhu S.C."/>
            <person name="Zhimulev I."/>
            <person name="Coluzzi M."/>
            <person name="della Torre A."/>
            <person name="Roth C.W."/>
            <person name="Louis C."/>
            <person name="Kalush F."/>
            <person name="Mural R.J."/>
            <person name="Myers E.W."/>
            <person name="Adams M.D."/>
            <person name="Smith H.O."/>
            <person name="Broder S."/>
            <person name="Gardner M.J."/>
            <person name="Fraser C.M."/>
            <person name="Birney E."/>
            <person name="Bork P."/>
            <person name="Brey P.T."/>
            <person name="Venter J.C."/>
            <person name="Weissenbach J."/>
            <person name="Kafatos F.C."/>
            <person name="Collins F.H."/>
            <person name="Hoffman S.L."/>
        </authorList>
    </citation>
    <scope>NUCLEOTIDE SEQUENCE [LARGE SCALE GENOMIC DNA]</scope>
    <source>
        <strain evidence="1">PEST</strain>
    </source>
</reference>
<proteinExistence type="predicted"/>
<accession>F5HMD8</accession>
<protein>
    <submittedName>
        <fullName evidence="1">AGAP013470-PA</fullName>
    </submittedName>
</protein>
<evidence type="ECO:0000313" key="1">
    <source>
        <dbReference type="EMBL" id="EGK97460.1"/>
    </source>
</evidence>
<dbReference type="HOGENOM" id="CLU_2724265_0_0_1"/>
<dbReference type="InParanoid" id="F5HMD8"/>
<name>F5HMD8_ANOGA</name>
<dbReference type="VEuPathDB" id="VectorBase:AGAP013470"/>
<gene>
    <name evidence="1" type="ORF">AgaP_AGAP013470</name>
</gene>
<dbReference type="PaxDb" id="7165-AGAP013470-PA"/>
<reference evidence="1" key="5">
    <citation type="submission" date="2011-05" db="EMBL/GenBank/DDBJ databases">
        <authorList>
            <consortium name="VectorBase"/>
        </authorList>
    </citation>
    <scope>NUCLEOTIDE SEQUENCE</scope>
    <source>
        <strain evidence="1">PEST</strain>
    </source>
</reference>
<reference evidence="1" key="2">
    <citation type="submission" date="2002-03" db="EMBL/GenBank/DDBJ databases">
        <authorList>
            <consortium name="The Anopheles Genome Sequencing Consortium"/>
        </authorList>
    </citation>
    <scope>NUCLEOTIDE SEQUENCE</scope>
    <source>
        <strain evidence="1">PEST</strain>
    </source>
</reference>
<organism evidence="1">
    <name type="scientific">Anopheles gambiae</name>
    <name type="common">African malaria mosquito</name>
    <dbReference type="NCBI Taxonomy" id="7165"/>
    <lineage>
        <taxon>Eukaryota</taxon>
        <taxon>Metazoa</taxon>
        <taxon>Ecdysozoa</taxon>
        <taxon>Arthropoda</taxon>
        <taxon>Hexapoda</taxon>
        <taxon>Insecta</taxon>
        <taxon>Pterygota</taxon>
        <taxon>Neoptera</taxon>
        <taxon>Endopterygota</taxon>
        <taxon>Diptera</taxon>
        <taxon>Nematocera</taxon>
        <taxon>Culicoidea</taxon>
        <taxon>Culicidae</taxon>
        <taxon>Anophelinae</taxon>
        <taxon>Anopheles</taxon>
    </lineage>
</organism>
<dbReference type="EMBL" id="AAAB01008987">
    <property type="protein sequence ID" value="EGK97460.1"/>
    <property type="molecule type" value="Genomic_DNA"/>
</dbReference>
<reference evidence="1" key="4">
    <citation type="journal article" date="2007" name="Genome Biol.">
        <title>Update of the Anopheles gambiae PEST genome assembly.</title>
        <authorList>
            <person name="Sharakhova M.V."/>
            <person name="Hammond M.P."/>
            <person name="Lobo N.F."/>
            <person name="Krzywinski J."/>
            <person name="Unger M.F."/>
            <person name="Hillenmeyer M.E."/>
            <person name="Bruggner R.V."/>
            <person name="Birney E."/>
            <person name="Collins F.H."/>
        </authorList>
    </citation>
    <scope>NUCLEOTIDE SEQUENCE</scope>
    <source>
        <strain evidence="1">PEST</strain>
    </source>
</reference>
<reference evidence="1" key="3">
    <citation type="journal article" date="2004" name="Trends Parasitol.">
        <title>The Anopheles gambiae genome: an update.</title>
        <authorList>
            <person name="Mongin E."/>
            <person name="Louis C."/>
            <person name="Holt R.A."/>
            <person name="Birney E."/>
            <person name="Collins F.H."/>
        </authorList>
    </citation>
    <scope>NUCLEOTIDE SEQUENCE</scope>
    <source>
        <strain evidence="1">PEST</strain>
    </source>
</reference>
<sequence>MERAKITLPASCLARWPITILMMFGAGTVMRNEFCSTRRTSSTSTRIRCRFRCNPGSASTDRVTSTPLDAER</sequence>
<dbReference type="AlphaFoldDB" id="F5HMD8"/>
<comment type="caution">
    <text evidence="1">The sequence shown here is derived from an EMBL/GenBank/DDBJ whole genome shotgun (WGS) entry which is preliminary data.</text>
</comment>